<reference evidence="4" key="2">
    <citation type="submission" date="2015-03" db="EMBL/GenBank/DDBJ databases">
        <authorList>
            <person name="Gallagher L.A."/>
            <person name="Hayden H.S."/>
            <person name="Weiss E.J."/>
            <person name="Hager K.R."/>
            <person name="Ramage E."/>
            <person name="Radey M.R."/>
            <person name="Bydalek R."/>
            <person name="Manoil C."/>
            <person name="Miller S.I."/>
            <person name="Brittnacher M.J."/>
        </authorList>
    </citation>
    <scope>NUCLEOTIDE SEQUENCE [LARGE SCALE GENOMIC DNA]</scope>
    <source>
        <strain evidence="4">AB5075-UW</strain>
    </source>
</reference>
<sequence length="225" mass="26326">MKLYKFPAQAKVDRLIPKNKFYEQGKANTKIEQLFVDQVENIRWAYKLASSTIHLQDQEDLKEIQIFRVKSRVTDLDVSILSFIDKLILTPIIFEVVYQDKVKVFATYKRLNQVDKTKAVIGQYYASDWLDDAGRVELPLYLNLADLYEHFITQLLPIASSEDLENDDEPVSIELKLQQAQQIKTLQKQLAKLRSKLKAEKQFNRKIELNKHIQTIETDLNKLVN</sequence>
<name>A0A0D5YLE1_ACIBA</name>
<organism evidence="2 4">
    <name type="scientific">Acinetobacter baumannii</name>
    <dbReference type="NCBI Taxonomy" id="470"/>
    <lineage>
        <taxon>Bacteria</taxon>
        <taxon>Pseudomonadati</taxon>
        <taxon>Pseudomonadota</taxon>
        <taxon>Gammaproteobacteria</taxon>
        <taxon>Moraxellales</taxon>
        <taxon>Moraxellaceae</taxon>
        <taxon>Acinetobacter</taxon>
        <taxon>Acinetobacter calcoaceticus/baumannii complex</taxon>
    </lineage>
</organism>
<dbReference type="EMBL" id="CP008706">
    <property type="protein sequence ID" value="AKA32713.1"/>
    <property type="molecule type" value="Genomic_DNA"/>
</dbReference>
<dbReference type="RefSeq" id="WP_000780944.1">
    <property type="nucleotide sequence ID" value="NZ_CP008706.1"/>
</dbReference>
<reference evidence="3 5" key="3">
    <citation type="submission" date="2018-07" db="EMBL/GenBank/DDBJ databases">
        <authorList>
            <consortium name="Pathogen Informatics"/>
        </authorList>
    </citation>
    <scope>NUCLEOTIDE SEQUENCE [LARGE SCALE GENOMIC DNA]</scope>
    <source>
        <strain evidence="3 5">4300STDY7045823</strain>
    </source>
</reference>
<accession>A0A0D5YLE1</accession>
<evidence type="ECO:0000313" key="3">
    <source>
        <dbReference type="EMBL" id="SST18751.1"/>
    </source>
</evidence>
<evidence type="ECO:0000313" key="2">
    <source>
        <dbReference type="EMBL" id="AKA32713.1"/>
    </source>
</evidence>
<keyword evidence="1" id="KW-0175">Coiled coil</keyword>
<feature type="coiled-coil region" evidence="1">
    <location>
        <begin position="176"/>
        <end position="203"/>
    </location>
</feature>
<dbReference type="Proteomes" id="UP000252694">
    <property type="component" value="Unassembled WGS sequence"/>
</dbReference>
<dbReference type="EMBL" id="UFMQ01000002">
    <property type="protein sequence ID" value="SST18751.1"/>
    <property type="molecule type" value="Genomic_DNA"/>
</dbReference>
<dbReference type="AlphaFoldDB" id="A0A0D5YLE1"/>
<dbReference type="PATRIC" id="fig|470.1345.peg.2952"/>
<dbReference type="InterPro" id="IPR025503">
    <property type="entry name" value="DUF4391"/>
</dbReference>
<evidence type="ECO:0000256" key="1">
    <source>
        <dbReference type="SAM" id="Coils"/>
    </source>
</evidence>
<proteinExistence type="predicted"/>
<dbReference type="Pfam" id="PF14335">
    <property type="entry name" value="DUF4391"/>
    <property type="match status" value="1"/>
</dbReference>
<evidence type="ECO:0000313" key="5">
    <source>
        <dbReference type="Proteomes" id="UP000252694"/>
    </source>
</evidence>
<reference evidence="2 4" key="1">
    <citation type="journal article" date="2015" name="J. Bacteriol.">
        <title>Resources for Genetic and Genomic Analysis of Emerging Pathogen Acinetobacter baumannii.</title>
        <authorList>
            <person name="Gallagher L.A."/>
            <person name="Ramage E."/>
            <person name="Weiss E.J."/>
            <person name="Radey M."/>
            <person name="Hayden H.S."/>
            <person name="Held K.G."/>
            <person name="Huse H.K."/>
            <person name="Zurawski D.V."/>
            <person name="Brittnacher M.J."/>
            <person name="Manoil C."/>
        </authorList>
    </citation>
    <scope>NUCLEOTIDE SEQUENCE [LARGE SCALE GENOMIC DNA]</scope>
    <source>
        <strain evidence="2 4">AB5075-UW</strain>
    </source>
</reference>
<evidence type="ECO:0008006" key="6">
    <source>
        <dbReference type="Google" id="ProtNLM"/>
    </source>
</evidence>
<evidence type="ECO:0000313" key="4">
    <source>
        <dbReference type="Proteomes" id="UP000032746"/>
    </source>
</evidence>
<protein>
    <recommendedName>
        <fullName evidence="6">DUF4391 domain-containing protein</fullName>
    </recommendedName>
</protein>
<gene>
    <name evidence="2" type="ORF">ABUW_2999</name>
    <name evidence="3" type="ORF">SAMEA104305318_00903</name>
</gene>
<dbReference type="Proteomes" id="UP000032746">
    <property type="component" value="Chromosome"/>
</dbReference>